<dbReference type="KEGG" id="mvc:MSVAZ_3179"/>
<feature type="domain" description="S-adenosyl-l-methionine hydroxide adenosyltransferase N-terminal" evidence="3">
    <location>
        <begin position="4"/>
        <end position="152"/>
    </location>
</feature>
<dbReference type="Gene3D" id="2.40.30.90">
    <property type="entry name" value="Bacterial fluorinating enzyme like"/>
    <property type="match status" value="1"/>
</dbReference>
<accession>A0A0E3Q9J9</accession>
<dbReference type="InterPro" id="IPR002747">
    <property type="entry name" value="SAM_OH_AdoTrfase"/>
</dbReference>
<evidence type="ECO:0000313" key="6">
    <source>
        <dbReference type="Proteomes" id="UP000033096"/>
    </source>
</evidence>
<dbReference type="SUPFAM" id="SSF101852">
    <property type="entry name" value="Bacterial fluorinating enzyme, C-terminal domain"/>
    <property type="match status" value="1"/>
</dbReference>
<organism evidence="5 6">
    <name type="scientific">Methanosarcina vacuolata Z-761</name>
    <dbReference type="NCBI Taxonomy" id="1434123"/>
    <lineage>
        <taxon>Archaea</taxon>
        <taxon>Methanobacteriati</taxon>
        <taxon>Methanobacteriota</taxon>
        <taxon>Stenosarchaea group</taxon>
        <taxon>Methanomicrobia</taxon>
        <taxon>Methanosarcinales</taxon>
        <taxon>Methanosarcinaceae</taxon>
        <taxon>Methanosarcina</taxon>
    </lineage>
</organism>
<dbReference type="PIRSF" id="PIRSF006779">
    <property type="entry name" value="UCP006779"/>
    <property type="match status" value="1"/>
</dbReference>
<dbReference type="Pfam" id="PF20257">
    <property type="entry name" value="SAM_HAT_C"/>
    <property type="match status" value="1"/>
</dbReference>
<keyword evidence="6" id="KW-1185">Reference proteome</keyword>
<feature type="domain" description="S-adenosyl-l-methionine hydroxide adenosyltransferase C-terminal" evidence="4">
    <location>
        <begin position="175"/>
        <end position="257"/>
    </location>
</feature>
<keyword evidence="1" id="KW-0949">S-adenosyl-L-methionine</keyword>
<dbReference type="SUPFAM" id="SSF102522">
    <property type="entry name" value="Bacterial fluorinating enzyme, N-terminal domain"/>
    <property type="match status" value="1"/>
</dbReference>
<evidence type="ECO:0000256" key="2">
    <source>
        <dbReference type="ARBA" id="ARBA00024035"/>
    </source>
</evidence>
<proteinExistence type="inferred from homology"/>
<evidence type="ECO:0000259" key="3">
    <source>
        <dbReference type="Pfam" id="PF01887"/>
    </source>
</evidence>
<dbReference type="PANTHER" id="PTHR35092">
    <property type="entry name" value="CHLORINASE MJ1651"/>
    <property type="match status" value="1"/>
</dbReference>
<gene>
    <name evidence="5" type="ORF">MSVAZ_3179</name>
</gene>
<dbReference type="Proteomes" id="UP000033096">
    <property type="component" value="Chromosome"/>
</dbReference>
<dbReference type="GeneID" id="24811710"/>
<dbReference type="Gene3D" id="3.40.50.10790">
    <property type="entry name" value="S-adenosyl-l-methionine hydroxide adenosyltransferase, N-terminal"/>
    <property type="match status" value="1"/>
</dbReference>
<dbReference type="Pfam" id="PF01887">
    <property type="entry name" value="SAM_HAT_N"/>
    <property type="match status" value="1"/>
</dbReference>
<sequence>MPLISLTTDFGDLYPAAMKAVILRINPAVQIIDITHSIQQAGIREGAFALYSLVRYFPQGTVHIGVVDPGVGTSRRALAIKAGPEGEEQFFVGPDNGLLIPAARCLGEIKVYEITNPEIMLKSGISATFHGRDIFAPAGAYLSKGTPIEAVGSEILDFVSLDFENFGIDGSFLVGEVIFADNFGNVITNIPEEVVLKFSNFGSQIEINSRKVSFVQTYGFVGPKKPLALIGSHGFLEIAVNKGNAALQFGLKSGDQVAIKIV</sequence>
<name>A0A0E3Q9J9_9EURY</name>
<dbReference type="HOGENOM" id="CLU_059734_1_1_2"/>
<dbReference type="RefSeq" id="WP_048122848.1">
    <property type="nucleotide sequence ID" value="NZ_CP009520.1"/>
</dbReference>
<comment type="similarity">
    <text evidence="2">Belongs to the SAM hydrolase / SAM-dependent halogenase family.</text>
</comment>
<dbReference type="InterPro" id="IPR046470">
    <property type="entry name" value="SAM_HAT_C"/>
</dbReference>
<dbReference type="InterPro" id="IPR023227">
    <property type="entry name" value="SAM_OH_AdoTrfase_C_sf"/>
</dbReference>
<reference evidence="5 6" key="1">
    <citation type="submission" date="2014-07" db="EMBL/GenBank/DDBJ databases">
        <title>Methanogenic archaea and the global carbon cycle.</title>
        <authorList>
            <person name="Henriksen J.R."/>
            <person name="Luke J."/>
            <person name="Reinhart S."/>
            <person name="Benedict M.N."/>
            <person name="Youngblut N.D."/>
            <person name="Metcalf M.E."/>
            <person name="Whitaker R.J."/>
            <person name="Metcalf W.W."/>
        </authorList>
    </citation>
    <scope>NUCLEOTIDE SEQUENCE [LARGE SCALE GENOMIC DNA]</scope>
    <source>
        <strain evidence="5 6">Z-761</strain>
    </source>
</reference>
<dbReference type="PATRIC" id="fig|1434123.4.peg.3903"/>
<protein>
    <recommendedName>
        <fullName evidence="7">S-adenosyl-l-methionine hydroxide adenosyltransferase</fullName>
    </recommendedName>
</protein>
<dbReference type="PANTHER" id="PTHR35092:SF1">
    <property type="entry name" value="CHLORINASE MJ1651"/>
    <property type="match status" value="1"/>
</dbReference>
<dbReference type="STRING" id="1434123.MSVAZ_3179"/>
<evidence type="ECO:0000256" key="1">
    <source>
        <dbReference type="ARBA" id="ARBA00022691"/>
    </source>
</evidence>
<dbReference type="InterPro" id="IPR023228">
    <property type="entry name" value="SAM_OH_AdoTrfase_N_sf"/>
</dbReference>
<evidence type="ECO:0008006" key="7">
    <source>
        <dbReference type="Google" id="ProtNLM"/>
    </source>
</evidence>
<dbReference type="AlphaFoldDB" id="A0A0E3Q9J9"/>
<evidence type="ECO:0000313" key="5">
    <source>
        <dbReference type="EMBL" id="AKB45448.1"/>
    </source>
</evidence>
<evidence type="ECO:0000259" key="4">
    <source>
        <dbReference type="Pfam" id="PF20257"/>
    </source>
</evidence>
<dbReference type="InterPro" id="IPR046469">
    <property type="entry name" value="SAM_HAT_N"/>
</dbReference>
<dbReference type="EMBL" id="CP009520">
    <property type="protein sequence ID" value="AKB45448.1"/>
    <property type="molecule type" value="Genomic_DNA"/>
</dbReference>